<dbReference type="RefSeq" id="WP_013450915.1">
    <property type="nucleotide sequence ID" value="NC_014758.1"/>
</dbReference>
<gene>
    <name evidence="1" type="ordered locus">Calni_0791</name>
</gene>
<proteinExistence type="predicted"/>
<dbReference type="HOGENOM" id="CLU_2080948_0_0_0"/>
<sequence>MFDLTELDAEIKQLKAETLSDYGKRIEIAIEMLRKKEQMIDRERKIASKIKIKLQNSSFLKRKTFKELLERVDKKIITLQGEIDRLKALKGKYIDEYKTQREYLGLYDHEFVEKFFEKN</sequence>
<dbReference type="AlphaFoldDB" id="E4TGU2"/>
<keyword evidence="2" id="KW-1185">Reference proteome</keyword>
<dbReference type="STRING" id="768670.Calni_0791"/>
<organism evidence="1 2">
    <name type="scientific">Calditerrivibrio nitroreducens (strain DSM 19672 / NBRC 101217 / Yu37-1)</name>
    <dbReference type="NCBI Taxonomy" id="768670"/>
    <lineage>
        <taxon>Bacteria</taxon>
        <taxon>Pseudomonadati</taxon>
        <taxon>Deferribacterota</taxon>
        <taxon>Deferribacteres</taxon>
        <taxon>Deferribacterales</taxon>
        <taxon>Calditerrivibrionaceae</taxon>
    </lineage>
</organism>
<protein>
    <submittedName>
        <fullName evidence="1">Uncharacterized protein</fullName>
    </submittedName>
</protein>
<reference evidence="1 2" key="2">
    <citation type="journal article" date="2011" name="Stand. Genomic Sci.">
        <title>Complete genome sequence of Calditerrivibrio nitroreducens type strain (Yu37-1).</title>
        <authorList>
            <person name="Pitluck S."/>
            <person name="Sikorski J."/>
            <person name="Zeytun A."/>
            <person name="Lapidus A."/>
            <person name="Nolan M."/>
            <person name="Lucas S."/>
            <person name="Hammon N."/>
            <person name="Deshpande S."/>
            <person name="Cheng J.F."/>
            <person name="Tapia R."/>
            <person name="Han C."/>
            <person name="Goodwin L."/>
            <person name="Liolios K."/>
            <person name="Pagani I."/>
            <person name="Ivanova N."/>
            <person name="Mavromatis K."/>
            <person name="Pati A."/>
            <person name="Chen A."/>
            <person name="Palaniappan K."/>
            <person name="Hauser L."/>
            <person name="Chang Y.J."/>
            <person name="Jeffries C.D."/>
            <person name="Detter J.C."/>
            <person name="Brambilla E."/>
            <person name="Djao O.D."/>
            <person name="Rohde M."/>
            <person name="Spring S."/>
            <person name="Goker M."/>
            <person name="Woyke T."/>
            <person name="Bristow J."/>
            <person name="Eisen J.A."/>
            <person name="Markowitz V."/>
            <person name="Hugenholtz P."/>
            <person name="Kyrpides N.C."/>
            <person name="Klenk H.P."/>
            <person name="Land M."/>
        </authorList>
    </citation>
    <scope>NUCLEOTIDE SEQUENCE [LARGE SCALE GENOMIC DNA]</scope>
    <source>
        <strain evidence="2">DSM 19672 / NBRC 101217 / Yu37-1</strain>
    </source>
</reference>
<evidence type="ECO:0000313" key="2">
    <source>
        <dbReference type="Proteomes" id="UP000007039"/>
    </source>
</evidence>
<evidence type="ECO:0000313" key="1">
    <source>
        <dbReference type="EMBL" id="ADR18702.1"/>
    </source>
</evidence>
<dbReference type="Proteomes" id="UP000007039">
    <property type="component" value="Chromosome"/>
</dbReference>
<dbReference type="EMBL" id="CP002347">
    <property type="protein sequence ID" value="ADR18702.1"/>
    <property type="molecule type" value="Genomic_DNA"/>
</dbReference>
<dbReference type="KEGG" id="cni:Calni_0791"/>
<name>E4TGU2_CALNY</name>
<dbReference type="eggNOG" id="ENOG50329WI">
    <property type="taxonomic scope" value="Bacteria"/>
</dbReference>
<reference key="1">
    <citation type="submission" date="2010-11" db="EMBL/GenBank/DDBJ databases">
        <title>The complete genome of chromosome of Calditerrivibrio nitroreducens DSM 19672.</title>
        <authorList>
            <consortium name="US DOE Joint Genome Institute (JGI-PGF)"/>
            <person name="Lucas S."/>
            <person name="Copeland A."/>
            <person name="Lapidus A."/>
            <person name="Bruce D."/>
            <person name="Goodwin L."/>
            <person name="Pitluck S."/>
            <person name="Kyrpides N."/>
            <person name="Mavromatis K."/>
            <person name="Ivanova N."/>
            <person name="Mikhailova N."/>
            <person name="Zeytun A."/>
            <person name="Brettin T."/>
            <person name="Detter J.C."/>
            <person name="Tapia R."/>
            <person name="Han C."/>
            <person name="Land M."/>
            <person name="Hauser L."/>
            <person name="Markowitz V."/>
            <person name="Cheng J.-F."/>
            <person name="Hugenholtz P."/>
            <person name="Woyke T."/>
            <person name="Wu D."/>
            <person name="Spring S."/>
            <person name="Schroeder M."/>
            <person name="Brambilla E."/>
            <person name="Klenk H.-P."/>
            <person name="Eisen J.A."/>
        </authorList>
    </citation>
    <scope>NUCLEOTIDE SEQUENCE [LARGE SCALE GENOMIC DNA]</scope>
    <source>
        <strain>DSM 19672</strain>
    </source>
</reference>
<dbReference type="OrthoDB" id="9806209at2"/>
<accession>E4TGU2</accession>